<dbReference type="Proteomes" id="UP000294239">
    <property type="component" value="Unassembled WGS sequence"/>
</dbReference>
<dbReference type="NCBIfam" id="TIGR01733">
    <property type="entry name" value="AA-adenyl-dom"/>
    <property type="match status" value="1"/>
</dbReference>
<reference evidence="4 5" key="1">
    <citation type="submission" date="2019-02" db="EMBL/GenBank/DDBJ databases">
        <title>Current taxonomic status of genus Agrobacterium and description of Agrobacterium cavarae sp. nov. isolated from maize roots.</title>
        <authorList>
            <person name="Flores-Felix J.D."/>
            <person name="Menendez E."/>
            <person name="Ramirez-Bahena M.H."/>
            <person name="Garcia-Fraile P."/>
            <person name="Velazquez E."/>
        </authorList>
    </citation>
    <scope>NUCLEOTIDE SEQUENCE [LARGE SCALE GENOMIC DNA]</scope>
    <source>
        <strain evidence="4 5">RZME10</strain>
    </source>
</reference>
<name>A0ABY1Y963_9HYPH</name>
<dbReference type="Pfam" id="PF00501">
    <property type="entry name" value="AMP-binding"/>
    <property type="match status" value="1"/>
</dbReference>
<dbReference type="InterPro" id="IPR000873">
    <property type="entry name" value="AMP-dep_synth/lig_dom"/>
</dbReference>
<accession>A0ABY1Y963</accession>
<evidence type="ECO:0000259" key="3">
    <source>
        <dbReference type="Pfam" id="PF13193"/>
    </source>
</evidence>
<feature type="domain" description="AMP-dependent synthetase/ligase" evidence="2">
    <location>
        <begin position="17"/>
        <end position="371"/>
    </location>
</feature>
<dbReference type="InterPro" id="IPR010071">
    <property type="entry name" value="AA_adenyl_dom"/>
</dbReference>
<dbReference type="InterPro" id="IPR045851">
    <property type="entry name" value="AMP-bd_C_sf"/>
</dbReference>
<proteinExistence type="predicted"/>
<dbReference type="InterPro" id="IPR020845">
    <property type="entry name" value="AMP-binding_CS"/>
</dbReference>
<dbReference type="PROSITE" id="PS00455">
    <property type="entry name" value="AMP_BINDING"/>
    <property type="match status" value="1"/>
</dbReference>
<dbReference type="InterPro" id="IPR025110">
    <property type="entry name" value="AMP-bd_C"/>
</dbReference>
<organism evidence="4 5">
    <name type="scientific">Agrobacterium cavarae</name>
    <dbReference type="NCBI Taxonomy" id="2528239"/>
    <lineage>
        <taxon>Bacteria</taxon>
        <taxon>Pseudomonadati</taxon>
        <taxon>Pseudomonadota</taxon>
        <taxon>Alphaproteobacteria</taxon>
        <taxon>Hyphomicrobiales</taxon>
        <taxon>Rhizobiaceae</taxon>
        <taxon>Rhizobium/Agrobacterium group</taxon>
        <taxon>Agrobacterium</taxon>
    </lineage>
</organism>
<dbReference type="PANTHER" id="PTHR45527">
    <property type="entry name" value="NONRIBOSOMAL PEPTIDE SYNTHETASE"/>
    <property type="match status" value="1"/>
</dbReference>
<dbReference type="EMBL" id="SISF01000030">
    <property type="protein sequence ID" value="TBN12311.1"/>
    <property type="molecule type" value="Genomic_DNA"/>
</dbReference>
<dbReference type="Gene3D" id="3.40.50.980">
    <property type="match status" value="2"/>
</dbReference>
<keyword evidence="5" id="KW-1185">Reference proteome</keyword>
<dbReference type="PANTHER" id="PTHR45527:SF14">
    <property type="entry name" value="PLIPASTATIN SYNTHASE SUBUNIT B"/>
    <property type="match status" value="1"/>
</dbReference>
<dbReference type="InterPro" id="IPR020459">
    <property type="entry name" value="AMP-binding"/>
</dbReference>
<dbReference type="Pfam" id="PF13193">
    <property type="entry name" value="AMP-binding_C"/>
    <property type="match status" value="1"/>
</dbReference>
<evidence type="ECO:0000256" key="1">
    <source>
        <dbReference type="ARBA" id="ARBA00022723"/>
    </source>
</evidence>
<evidence type="ECO:0000313" key="4">
    <source>
        <dbReference type="EMBL" id="TBN12311.1"/>
    </source>
</evidence>
<feature type="domain" description="AMP-binding enzyme C-terminal" evidence="3">
    <location>
        <begin position="427"/>
        <end position="504"/>
    </location>
</feature>
<dbReference type="PRINTS" id="PR00154">
    <property type="entry name" value="AMPBINDING"/>
</dbReference>
<gene>
    <name evidence="4" type="ORF">EYC79_12915</name>
</gene>
<evidence type="ECO:0000313" key="5">
    <source>
        <dbReference type="Proteomes" id="UP000294239"/>
    </source>
</evidence>
<protein>
    <submittedName>
        <fullName evidence="4">Amino acid adenylation domain-containing protein</fullName>
    </submittedName>
</protein>
<comment type="caution">
    <text evidence="4">The sequence shown here is derived from an EMBL/GenBank/DDBJ whole genome shotgun (WGS) entry which is preliminary data.</text>
</comment>
<sequence>MVLERSDMNTLPDRFMHFATRSPHANAVTYNGYSLSYTELDTRSNRLARRLIAAGAGPDRIVGVSLSRSADLIVALLAVLKSGAAYLPLDPTYPFARLQYLLSDAKPVTIITASDIHIPDSGLARIELSEKDGEENWAATAIENSDRISRLEPDHPAYVIYTSGSTGRPKGVVVSHRNVLTLLDATVPLFDLSATDVWTAFHSYAFDFSVWEIWAPLLTGGRTVVVPSEATWSGDELLDLLEAESVTILNQTPSSFASLERADANGSHALAALRLVIFGGEALDPARLSAWFGRRPTRPRMVNMYGITETTVHVTAIDILPKMILASSESPIGRPLPGFHHHVLDNQLETVGDDQIGELYLGGAQVSRGYLDRPGLTATRFVADPDKHGERLYRTGDLVRCFGDNLNFIGRADTQLSLRGFRIEPNEVEATLDAYEGVTASAVAVKPDPDGKDGDECLVAYVVMANGKLDERDLRNHLARLLPAHLVPSHVIALAALPLTPNRKLDRGALAAPPPRKTGKANLREELLRQRLVNRPR</sequence>
<evidence type="ECO:0000259" key="2">
    <source>
        <dbReference type="Pfam" id="PF00501"/>
    </source>
</evidence>
<dbReference type="CDD" id="cd17643">
    <property type="entry name" value="A_NRPS_Cytc1-like"/>
    <property type="match status" value="1"/>
</dbReference>
<dbReference type="SUPFAM" id="SSF56801">
    <property type="entry name" value="Acetyl-CoA synthetase-like"/>
    <property type="match status" value="1"/>
</dbReference>
<dbReference type="Gene3D" id="2.30.38.10">
    <property type="entry name" value="Luciferase, Domain 3"/>
    <property type="match status" value="1"/>
</dbReference>
<dbReference type="Gene3D" id="3.30.300.30">
    <property type="match status" value="1"/>
</dbReference>
<keyword evidence="1" id="KW-0479">Metal-binding</keyword>